<comment type="caution">
    <text evidence="2">The sequence shown here is derived from an EMBL/GenBank/DDBJ whole genome shotgun (WGS) entry which is preliminary data.</text>
</comment>
<dbReference type="PANTHER" id="PTHR43433:SF5">
    <property type="entry name" value="AB HYDROLASE-1 DOMAIN-CONTAINING PROTEIN"/>
    <property type="match status" value="1"/>
</dbReference>
<dbReference type="HOGENOM" id="CLU_020336_50_5_7"/>
<evidence type="ECO:0000313" key="2">
    <source>
        <dbReference type="EMBL" id="ETW96080.1"/>
    </source>
</evidence>
<dbReference type="AlphaFoldDB" id="W4LEE8"/>
<reference evidence="2 3" key="1">
    <citation type="journal article" date="2014" name="Nature">
        <title>An environmental bacterial taxon with a large and distinct metabolic repertoire.</title>
        <authorList>
            <person name="Wilson M.C."/>
            <person name="Mori T."/>
            <person name="Ruckert C."/>
            <person name="Uria A.R."/>
            <person name="Helf M.J."/>
            <person name="Takada K."/>
            <person name="Gernert C."/>
            <person name="Steffens U.A."/>
            <person name="Heycke N."/>
            <person name="Schmitt S."/>
            <person name="Rinke C."/>
            <person name="Helfrich E.J."/>
            <person name="Brachmann A.O."/>
            <person name="Gurgui C."/>
            <person name="Wakimoto T."/>
            <person name="Kracht M."/>
            <person name="Crusemann M."/>
            <person name="Hentschel U."/>
            <person name="Abe I."/>
            <person name="Matsunaga S."/>
            <person name="Kalinowski J."/>
            <person name="Takeyama H."/>
            <person name="Piel J."/>
        </authorList>
    </citation>
    <scope>NUCLEOTIDE SEQUENCE [LARGE SCALE GENOMIC DNA]</scope>
    <source>
        <strain evidence="3">TSY1</strain>
    </source>
</reference>
<dbReference type="InterPro" id="IPR000073">
    <property type="entry name" value="AB_hydrolase_1"/>
</dbReference>
<dbReference type="InterPro" id="IPR029058">
    <property type="entry name" value="AB_hydrolase_fold"/>
</dbReference>
<accession>W4LEE8</accession>
<gene>
    <name evidence="2" type="ORF">ETSY1_28040</name>
</gene>
<proteinExistence type="predicted"/>
<keyword evidence="3" id="KW-1185">Reference proteome</keyword>
<sequence>MPSFEHHGATIYYETSGEGFPILTFAPAGLQSVIDVWSQPSAPINPIAEFSSDFQVIAMDQRNAGGRSHAPITAQDSWHSYAADHMALLDHLGIDHCHLYGQCIGGPFILSLLKAQPHRIASAVLAQPIGRVEAALPPRTPRFNGWVESLKDHPEATEQVLDAFYENLYAPGFGYSVDRAFVASCQTPCLVLAGNDAAHPYAIAEEIAQLLPNGEFIAEWKEGAALVSATSRIKEFLAEHTPVRA</sequence>
<evidence type="ECO:0000259" key="1">
    <source>
        <dbReference type="Pfam" id="PF00561"/>
    </source>
</evidence>
<dbReference type="Proteomes" id="UP000019141">
    <property type="component" value="Unassembled WGS sequence"/>
</dbReference>
<dbReference type="Pfam" id="PF00561">
    <property type="entry name" value="Abhydrolase_1"/>
    <property type="match status" value="1"/>
</dbReference>
<dbReference type="InterPro" id="IPR050471">
    <property type="entry name" value="AB_hydrolase"/>
</dbReference>
<organism evidence="2 3">
    <name type="scientific">Entotheonella factor</name>
    <dbReference type="NCBI Taxonomy" id="1429438"/>
    <lineage>
        <taxon>Bacteria</taxon>
        <taxon>Pseudomonadati</taxon>
        <taxon>Nitrospinota/Tectimicrobiota group</taxon>
        <taxon>Candidatus Tectimicrobiota</taxon>
        <taxon>Candidatus Entotheonellia</taxon>
        <taxon>Candidatus Entotheonellales</taxon>
        <taxon>Candidatus Entotheonellaceae</taxon>
        <taxon>Candidatus Entotheonella</taxon>
    </lineage>
</organism>
<protein>
    <recommendedName>
        <fullName evidence="1">AB hydrolase-1 domain-containing protein</fullName>
    </recommendedName>
</protein>
<dbReference type="PANTHER" id="PTHR43433">
    <property type="entry name" value="HYDROLASE, ALPHA/BETA FOLD FAMILY PROTEIN"/>
    <property type="match status" value="1"/>
</dbReference>
<feature type="domain" description="AB hydrolase-1" evidence="1">
    <location>
        <begin position="51"/>
        <end position="141"/>
    </location>
</feature>
<dbReference type="EMBL" id="AZHW01000835">
    <property type="protein sequence ID" value="ETW96080.1"/>
    <property type="molecule type" value="Genomic_DNA"/>
</dbReference>
<dbReference type="Gene3D" id="3.40.50.1820">
    <property type="entry name" value="alpha/beta hydrolase"/>
    <property type="match status" value="1"/>
</dbReference>
<dbReference type="SUPFAM" id="SSF53474">
    <property type="entry name" value="alpha/beta-Hydrolases"/>
    <property type="match status" value="1"/>
</dbReference>
<evidence type="ECO:0000313" key="3">
    <source>
        <dbReference type="Proteomes" id="UP000019141"/>
    </source>
</evidence>
<name>W4LEE8_ENTF1</name>